<keyword evidence="3" id="KW-1185">Reference proteome</keyword>
<proteinExistence type="predicted"/>
<dbReference type="AlphaFoldDB" id="A0A5N5I6L5"/>
<reference evidence="3" key="2">
    <citation type="submission" date="2019-10" db="EMBL/GenBank/DDBJ databases">
        <title>A de novo genome assembly of a pear dwarfing rootstock.</title>
        <authorList>
            <person name="Wang F."/>
            <person name="Wang J."/>
            <person name="Li S."/>
            <person name="Zhang Y."/>
            <person name="Fang M."/>
            <person name="Ma L."/>
            <person name="Zhao Y."/>
            <person name="Jiang S."/>
        </authorList>
    </citation>
    <scope>NUCLEOTIDE SEQUENCE [LARGE SCALE GENOMIC DNA]</scope>
</reference>
<evidence type="ECO:0000256" key="1">
    <source>
        <dbReference type="SAM" id="MobiDB-lite"/>
    </source>
</evidence>
<dbReference type="Proteomes" id="UP000327157">
    <property type="component" value="Chromosome 5"/>
</dbReference>
<organism evidence="2 3">
    <name type="scientific">Pyrus ussuriensis x Pyrus communis</name>
    <dbReference type="NCBI Taxonomy" id="2448454"/>
    <lineage>
        <taxon>Eukaryota</taxon>
        <taxon>Viridiplantae</taxon>
        <taxon>Streptophyta</taxon>
        <taxon>Embryophyta</taxon>
        <taxon>Tracheophyta</taxon>
        <taxon>Spermatophyta</taxon>
        <taxon>Magnoliopsida</taxon>
        <taxon>eudicotyledons</taxon>
        <taxon>Gunneridae</taxon>
        <taxon>Pentapetalae</taxon>
        <taxon>rosids</taxon>
        <taxon>fabids</taxon>
        <taxon>Rosales</taxon>
        <taxon>Rosaceae</taxon>
        <taxon>Amygdaloideae</taxon>
        <taxon>Maleae</taxon>
        <taxon>Pyrus</taxon>
    </lineage>
</organism>
<protein>
    <submittedName>
        <fullName evidence="2">Uncharacterized protein</fullName>
    </submittedName>
</protein>
<gene>
    <name evidence="2" type="ORF">D8674_026359</name>
</gene>
<dbReference type="EMBL" id="SMOL01000004">
    <property type="protein sequence ID" value="KAB2635825.1"/>
    <property type="molecule type" value="Genomic_DNA"/>
</dbReference>
<reference evidence="2 3" key="1">
    <citation type="submission" date="2019-09" db="EMBL/GenBank/DDBJ databases">
        <authorList>
            <person name="Ou C."/>
        </authorList>
    </citation>
    <scope>NUCLEOTIDE SEQUENCE [LARGE SCALE GENOMIC DNA]</scope>
    <source>
        <strain evidence="2">S2</strain>
        <tissue evidence="2">Leaf</tissue>
    </source>
</reference>
<reference evidence="2 3" key="3">
    <citation type="submission" date="2019-11" db="EMBL/GenBank/DDBJ databases">
        <title>A de novo genome assembly of a pear dwarfing rootstock.</title>
        <authorList>
            <person name="Wang F."/>
            <person name="Wang J."/>
            <person name="Li S."/>
            <person name="Zhang Y."/>
            <person name="Fang M."/>
            <person name="Ma L."/>
            <person name="Zhao Y."/>
            <person name="Jiang S."/>
        </authorList>
    </citation>
    <scope>NUCLEOTIDE SEQUENCE [LARGE SCALE GENOMIC DNA]</scope>
    <source>
        <strain evidence="2">S2</strain>
        <tissue evidence="2">Leaf</tissue>
    </source>
</reference>
<evidence type="ECO:0000313" key="3">
    <source>
        <dbReference type="Proteomes" id="UP000327157"/>
    </source>
</evidence>
<comment type="caution">
    <text evidence="2">The sequence shown here is derived from an EMBL/GenBank/DDBJ whole genome shotgun (WGS) entry which is preliminary data.</text>
</comment>
<accession>A0A5N5I6L5</accession>
<name>A0A5N5I6L5_9ROSA</name>
<feature type="region of interest" description="Disordered" evidence="1">
    <location>
        <begin position="1"/>
        <end position="119"/>
    </location>
</feature>
<evidence type="ECO:0000313" key="2">
    <source>
        <dbReference type="EMBL" id="KAB2635825.1"/>
    </source>
</evidence>
<sequence>MNHNHHPRQIAANNPERDFSLPPSASTADNAFKISVPASPCGGSLPNMTTPYSPDRYHFSKSQSQSPARVLPPLSPPHTLRRSVSDLNHSPAKTSSRSSTSSQDFHFSTDLDTPDSKGLSRMKDRLRETCKIPPLCRTVSDVYACANSEEESAFPETVYRKIPPLRRCFSEPYKLPSATTDQPFGSTPNPNRFQPAPDCLVIHFRCHCDKAYQFLLSGGNCYYKLM</sequence>
<dbReference type="OrthoDB" id="1289445at2759"/>